<dbReference type="PROSITE" id="PS50075">
    <property type="entry name" value="CARRIER"/>
    <property type="match status" value="1"/>
</dbReference>
<dbReference type="SUPFAM" id="SSF47336">
    <property type="entry name" value="ACP-like"/>
    <property type="match status" value="1"/>
</dbReference>
<evidence type="ECO:0000313" key="2">
    <source>
        <dbReference type="EMBL" id="KDD69571.1"/>
    </source>
</evidence>
<reference evidence="2 3" key="1">
    <citation type="submission" date="2013-12" db="EMBL/GenBank/DDBJ databases">
        <authorList>
            <person name="Formusa P.A."/>
            <person name="Habash M."/>
            <person name="Lee H."/>
            <person name="Trevors J.T."/>
        </authorList>
    </citation>
    <scope>NUCLEOTIDE SEQUENCE [LARGE SCALE GENOMIC DNA]</scope>
    <source>
        <strain evidence="2 3">PD30</strain>
    </source>
</reference>
<dbReference type="Pfam" id="PF00550">
    <property type="entry name" value="PP-binding"/>
    <property type="match status" value="1"/>
</dbReference>
<dbReference type="InterPro" id="IPR036736">
    <property type="entry name" value="ACP-like_sf"/>
</dbReference>
<evidence type="ECO:0000313" key="3">
    <source>
        <dbReference type="Proteomes" id="UP000026739"/>
    </source>
</evidence>
<accession>A0A059L5S1</accession>
<dbReference type="InterPro" id="IPR009081">
    <property type="entry name" value="PP-bd_ACP"/>
</dbReference>
<proteinExistence type="predicted"/>
<evidence type="ECO:0000259" key="1">
    <source>
        <dbReference type="PROSITE" id="PS50075"/>
    </source>
</evidence>
<dbReference type="Gene3D" id="1.10.1200.10">
    <property type="entry name" value="ACP-like"/>
    <property type="match status" value="1"/>
</dbReference>
<name>A0A059L5S1_9PSED</name>
<dbReference type="AlphaFoldDB" id="A0A059L5S1"/>
<organism evidence="2 3">
    <name type="scientific">Pseudomonas mandelii PD30</name>
    <dbReference type="NCBI Taxonomy" id="1419583"/>
    <lineage>
        <taxon>Bacteria</taxon>
        <taxon>Pseudomonadati</taxon>
        <taxon>Pseudomonadota</taxon>
        <taxon>Gammaproteobacteria</taxon>
        <taxon>Pseudomonadales</taxon>
        <taxon>Pseudomonadaceae</taxon>
        <taxon>Pseudomonas</taxon>
    </lineage>
</organism>
<dbReference type="EMBL" id="AZQQ01000066">
    <property type="protein sequence ID" value="KDD69571.1"/>
    <property type="molecule type" value="Genomic_DNA"/>
</dbReference>
<dbReference type="RefSeq" id="WP_033056061.1">
    <property type="nucleotide sequence ID" value="NZ_AZQQ01000066.1"/>
</dbReference>
<gene>
    <name evidence="2" type="ORF">V466_08810</name>
</gene>
<dbReference type="Proteomes" id="UP000026739">
    <property type="component" value="Unassembled WGS sequence"/>
</dbReference>
<comment type="caution">
    <text evidence="2">The sequence shown here is derived from an EMBL/GenBank/DDBJ whole genome shotgun (WGS) entry which is preliminary data.</text>
</comment>
<sequence>MNSAQVQEEVSLLWRKVLPEGEFDQYSDFISAGGNSLKVISLFVQIMKKFNVKLEIKNFARLNTINNQADFISNEIRRRNA</sequence>
<feature type="domain" description="Carrier" evidence="1">
    <location>
        <begin position="1"/>
        <end position="76"/>
    </location>
</feature>
<protein>
    <recommendedName>
        <fullName evidence="1">Carrier domain-containing protein</fullName>
    </recommendedName>
</protein>